<evidence type="ECO:0000313" key="3">
    <source>
        <dbReference type="EMBL" id="GIM92550.1"/>
    </source>
</evidence>
<dbReference type="PANTHER" id="PTHR33542">
    <property type="entry name" value="SIROHYDROCHLORIN FERROCHELATASE, CHLOROPLASTIC"/>
    <property type="match status" value="1"/>
</dbReference>
<keyword evidence="1" id="KW-0479">Metal-binding</keyword>
<dbReference type="SUPFAM" id="SSF53800">
    <property type="entry name" value="Chelatase"/>
    <property type="match status" value="1"/>
</dbReference>
<evidence type="ECO:0000256" key="2">
    <source>
        <dbReference type="ARBA" id="ARBA00023239"/>
    </source>
</evidence>
<sequence>MRPARLIPSRDRLAVLLVAHGSRDPRAAAATEALARAVRRAHPSWDVHAAYLDHAGPRPLDVLAGLAPGRRAVLVPLLLTKAYHGRVDIPAVVEAAQDLPVSVTLAEVLGPQPAPLRTPARPAVPAHRTPPPGAVPSLLIDGLIRRLPATGLDAVVLAAAGTRNPAARATVEWAANALSGRLSLPCTVAYASAASPLPGAAVDLLRASGARRIGMAAYFLAPGHLYDLAADSARTAGAVTIATPLTDAPELVNLVAARVNTVATRASAAA</sequence>
<accession>A0A919TBK0</accession>
<gene>
    <name evidence="3" type="ORF">Ato02nite_043430</name>
</gene>
<dbReference type="CDD" id="cd03416">
    <property type="entry name" value="CbiX_SirB_N"/>
    <property type="match status" value="1"/>
</dbReference>
<evidence type="ECO:0000313" key="4">
    <source>
        <dbReference type="Proteomes" id="UP000677082"/>
    </source>
</evidence>
<dbReference type="AlphaFoldDB" id="A0A919TBK0"/>
<keyword evidence="4" id="KW-1185">Reference proteome</keyword>
<keyword evidence="2" id="KW-0456">Lyase</keyword>
<dbReference type="Gene3D" id="3.40.50.1400">
    <property type="match status" value="2"/>
</dbReference>
<dbReference type="InterPro" id="IPR002762">
    <property type="entry name" value="CbiX-like"/>
</dbReference>
<evidence type="ECO:0000256" key="1">
    <source>
        <dbReference type="ARBA" id="ARBA00022723"/>
    </source>
</evidence>
<dbReference type="GO" id="GO:0046872">
    <property type="term" value="F:metal ion binding"/>
    <property type="evidence" value="ECO:0007669"/>
    <property type="project" value="UniProtKB-KW"/>
</dbReference>
<name>A0A919TBK0_9ACTN</name>
<dbReference type="PANTHER" id="PTHR33542:SF5">
    <property type="entry name" value="FERROCHELATASE CHE1"/>
    <property type="match status" value="1"/>
</dbReference>
<dbReference type="Pfam" id="PF01903">
    <property type="entry name" value="CbiX"/>
    <property type="match status" value="2"/>
</dbReference>
<protein>
    <submittedName>
        <fullName evidence="3">Cobalamin biosynthesis protein</fullName>
    </submittedName>
</protein>
<dbReference type="GO" id="GO:0016829">
    <property type="term" value="F:lyase activity"/>
    <property type="evidence" value="ECO:0007669"/>
    <property type="project" value="UniProtKB-KW"/>
</dbReference>
<organism evidence="3 4">
    <name type="scientific">Paractinoplanes toevensis</name>
    <dbReference type="NCBI Taxonomy" id="571911"/>
    <lineage>
        <taxon>Bacteria</taxon>
        <taxon>Bacillati</taxon>
        <taxon>Actinomycetota</taxon>
        <taxon>Actinomycetes</taxon>
        <taxon>Micromonosporales</taxon>
        <taxon>Micromonosporaceae</taxon>
        <taxon>Paractinoplanes</taxon>
    </lineage>
</organism>
<dbReference type="EMBL" id="BOQN01000058">
    <property type="protein sequence ID" value="GIM92550.1"/>
    <property type="molecule type" value="Genomic_DNA"/>
</dbReference>
<dbReference type="InterPro" id="IPR050963">
    <property type="entry name" value="Sirohydro_Cobaltochel/CbiX"/>
</dbReference>
<dbReference type="Proteomes" id="UP000677082">
    <property type="component" value="Unassembled WGS sequence"/>
</dbReference>
<comment type="caution">
    <text evidence="3">The sequence shown here is derived from an EMBL/GenBank/DDBJ whole genome shotgun (WGS) entry which is preliminary data.</text>
</comment>
<dbReference type="RefSeq" id="WP_213008422.1">
    <property type="nucleotide sequence ID" value="NZ_BOQN01000058.1"/>
</dbReference>
<reference evidence="3 4" key="1">
    <citation type="submission" date="2021-03" db="EMBL/GenBank/DDBJ databases">
        <title>Whole genome shotgun sequence of Actinoplanes toevensis NBRC 105298.</title>
        <authorList>
            <person name="Komaki H."/>
            <person name="Tamura T."/>
        </authorList>
    </citation>
    <scope>NUCLEOTIDE SEQUENCE [LARGE SCALE GENOMIC DNA]</scope>
    <source>
        <strain evidence="3 4">NBRC 105298</strain>
    </source>
</reference>
<proteinExistence type="predicted"/>